<keyword evidence="1" id="KW-0812">Transmembrane</keyword>
<dbReference type="EMBL" id="JACOGF010000005">
    <property type="protein sequence ID" value="MBC3918035.1"/>
    <property type="molecule type" value="Genomic_DNA"/>
</dbReference>
<keyword evidence="1" id="KW-1133">Transmembrane helix</keyword>
<evidence type="ECO:0000313" key="2">
    <source>
        <dbReference type="EMBL" id="MBC3918035.1"/>
    </source>
</evidence>
<sequence length="114" mass="12577">MSEQKSSARFTLFCILLLLVWYMLDTPMDLNMDWDLEDFDIFSSTGMSLPGIAVAIIAVVFAMIMVGLVIAGVSFLLVGIAVLIGGLFLMVFSPFLLPLVLVLIVVSIFKRKSR</sequence>
<keyword evidence="3" id="KW-1185">Reference proteome</keyword>
<keyword evidence="1" id="KW-0472">Membrane</keyword>
<feature type="transmembrane region" description="Helical" evidence="1">
    <location>
        <begin position="52"/>
        <end position="81"/>
    </location>
</feature>
<organism evidence="2 3">
    <name type="scientific">Undibacterium hunanense</name>
    <dbReference type="NCBI Taxonomy" id="2762292"/>
    <lineage>
        <taxon>Bacteria</taxon>
        <taxon>Pseudomonadati</taxon>
        <taxon>Pseudomonadota</taxon>
        <taxon>Betaproteobacteria</taxon>
        <taxon>Burkholderiales</taxon>
        <taxon>Oxalobacteraceae</taxon>
        <taxon>Undibacterium</taxon>
    </lineage>
</organism>
<gene>
    <name evidence="2" type="ORF">H8L32_11155</name>
</gene>
<feature type="transmembrane region" description="Helical" evidence="1">
    <location>
        <begin position="6"/>
        <end position="24"/>
    </location>
</feature>
<evidence type="ECO:0000256" key="1">
    <source>
        <dbReference type="SAM" id="Phobius"/>
    </source>
</evidence>
<proteinExistence type="predicted"/>
<name>A0ABR6ZQ79_9BURK</name>
<protein>
    <submittedName>
        <fullName evidence="2">Uncharacterized protein</fullName>
    </submittedName>
</protein>
<feature type="transmembrane region" description="Helical" evidence="1">
    <location>
        <begin position="87"/>
        <end position="109"/>
    </location>
</feature>
<dbReference type="RefSeq" id="WP_186947308.1">
    <property type="nucleotide sequence ID" value="NZ_JACOGF010000005.1"/>
</dbReference>
<comment type="caution">
    <text evidence="2">The sequence shown here is derived from an EMBL/GenBank/DDBJ whole genome shotgun (WGS) entry which is preliminary data.</text>
</comment>
<reference evidence="2 3" key="1">
    <citation type="submission" date="2020-08" db="EMBL/GenBank/DDBJ databases">
        <title>Novel species isolated from subtropical streams in China.</title>
        <authorList>
            <person name="Lu H."/>
        </authorList>
    </citation>
    <scope>NUCLEOTIDE SEQUENCE [LARGE SCALE GENOMIC DNA]</scope>
    <source>
        <strain evidence="2 3">CY18W</strain>
    </source>
</reference>
<accession>A0ABR6ZQ79</accession>
<evidence type="ECO:0000313" key="3">
    <source>
        <dbReference type="Proteomes" id="UP000650424"/>
    </source>
</evidence>
<dbReference type="Proteomes" id="UP000650424">
    <property type="component" value="Unassembled WGS sequence"/>
</dbReference>